<feature type="domain" description="Glucosyltransferase 24 catalytic" evidence="15">
    <location>
        <begin position="1309"/>
        <end position="1575"/>
    </location>
</feature>
<dbReference type="GO" id="GO:0003980">
    <property type="term" value="F:UDP-glucose:glycoprotein glucosyltransferase activity"/>
    <property type="evidence" value="ECO:0000318"/>
    <property type="project" value="GO_Central"/>
</dbReference>
<dbReference type="Gene3D" id="3.90.550.10">
    <property type="entry name" value="Spore Coat Polysaccharide Biosynthesis Protein SpsA, Chain A"/>
    <property type="match status" value="1"/>
</dbReference>
<feature type="region of interest" description="Disordered" evidence="9">
    <location>
        <begin position="1581"/>
        <end position="1613"/>
    </location>
</feature>
<evidence type="ECO:0000313" key="17">
    <source>
        <dbReference type="Proteomes" id="UP000000768"/>
    </source>
</evidence>
<dbReference type="Proteomes" id="UP000000768">
    <property type="component" value="Chromosome 4"/>
</dbReference>
<dbReference type="GO" id="GO:0005788">
    <property type="term" value="C:endoplasmic reticulum lumen"/>
    <property type="evidence" value="ECO:0007669"/>
    <property type="project" value="UniProtKB-SubCell"/>
</dbReference>
<evidence type="ECO:0000256" key="9">
    <source>
        <dbReference type="SAM" id="MobiDB-lite"/>
    </source>
</evidence>
<evidence type="ECO:0000256" key="7">
    <source>
        <dbReference type="ARBA" id="ARBA00022824"/>
    </source>
</evidence>
<evidence type="ECO:0000313" key="16">
    <source>
        <dbReference type="EMBL" id="KXG31316.1"/>
    </source>
</evidence>
<dbReference type="InterPro" id="IPR040525">
    <property type="entry name" value="UGGT_TRXL_4"/>
</dbReference>
<dbReference type="ExpressionAtlas" id="A0A194YT12">
    <property type="expression patterns" value="baseline and differential"/>
</dbReference>
<dbReference type="InterPro" id="IPR009448">
    <property type="entry name" value="UDP-g_GGtrans"/>
</dbReference>
<dbReference type="InterPro" id="IPR040693">
    <property type="entry name" value="UGGT_TRXL_1"/>
</dbReference>
<evidence type="ECO:0008006" key="18">
    <source>
        <dbReference type="Google" id="ProtNLM"/>
    </source>
</evidence>
<evidence type="ECO:0000256" key="2">
    <source>
        <dbReference type="ARBA" id="ARBA00004319"/>
    </source>
</evidence>
<feature type="signal peptide" evidence="10">
    <location>
        <begin position="1"/>
        <end position="33"/>
    </location>
</feature>
<dbReference type="SUPFAM" id="SSF53448">
    <property type="entry name" value="Nucleotide-diphospho-sugar transferases"/>
    <property type="match status" value="1"/>
</dbReference>
<feature type="domain" description="UDP-glucose:glycoprotein glucosyltransferase thioredoxin-like" evidence="14">
    <location>
        <begin position="757"/>
        <end position="1002"/>
    </location>
</feature>
<dbReference type="OrthoDB" id="27683at2759"/>
<name>A0A194YT12_SORBI</name>
<dbReference type="OMA" id="RQTKTRF"/>
<evidence type="ECO:0000256" key="3">
    <source>
        <dbReference type="ARBA" id="ARBA00004922"/>
    </source>
</evidence>
<evidence type="ECO:0000256" key="4">
    <source>
        <dbReference type="ARBA" id="ARBA00006351"/>
    </source>
</evidence>
<evidence type="ECO:0000259" key="11">
    <source>
        <dbReference type="Pfam" id="PF18400"/>
    </source>
</evidence>
<dbReference type="InterPro" id="IPR040694">
    <property type="entry name" value="UGGT_TRXL_2"/>
</dbReference>
<comment type="cofactor">
    <cofactor evidence="1">
        <name>Ca(2+)</name>
        <dbReference type="ChEBI" id="CHEBI:29108"/>
    </cofactor>
</comment>
<evidence type="ECO:0000256" key="5">
    <source>
        <dbReference type="ARBA" id="ARBA00022679"/>
    </source>
</evidence>
<dbReference type="Pfam" id="PF06427">
    <property type="entry name" value="UDP-g_GGTase"/>
    <property type="match status" value="1"/>
</dbReference>
<feature type="chain" id="PRO_5008269058" description="UDP-glucose:glycoprotein glucosyltransferase" evidence="10">
    <location>
        <begin position="34"/>
        <end position="1613"/>
    </location>
</feature>
<gene>
    <name evidence="16" type="ORF">SORBI_3004G337800</name>
</gene>
<evidence type="ECO:0000259" key="15">
    <source>
        <dbReference type="Pfam" id="PF18404"/>
    </source>
</evidence>
<feature type="compositionally biased region" description="Basic and acidic residues" evidence="9">
    <location>
        <begin position="1598"/>
        <end position="1613"/>
    </location>
</feature>
<feature type="domain" description="UGGT thioredoxin-like" evidence="11">
    <location>
        <begin position="53"/>
        <end position="264"/>
    </location>
</feature>
<dbReference type="GO" id="GO:0005783">
    <property type="term" value="C:endoplasmic reticulum"/>
    <property type="evidence" value="ECO:0000318"/>
    <property type="project" value="GO_Central"/>
</dbReference>
<dbReference type="Pfam" id="PF18403">
    <property type="entry name" value="Thioredoxin_15"/>
    <property type="match status" value="1"/>
</dbReference>
<organism evidence="16 17">
    <name type="scientific">Sorghum bicolor</name>
    <name type="common">Sorghum</name>
    <name type="synonym">Sorghum vulgare</name>
    <dbReference type="NCBI Taxonomy" id="4558"/>
    <lineage>
        <taxon>Eukaryota</taxon>
        <taxon>Viridiplantae</taxon>
        <taxon>Streptophyta</taxon>
        <taxon>Embryophyta</taxon>
        <taxon>Tracheophyta</taxon>
        <taxon>Spermatophyta</taxon>
        <taxon>Magnoliopsida</taxon>
        <taxon>Liliopsida</taxon>
        <taxon>Poales</taxon>
        <taxon>Poaceae</taxon>
        <taxon>PACMAD clade</taxon>
        <taxon>Panicoideae</taxon>
        <taxon>Andropogonodae</taxon>
        <taxon>Andropogoneae</taxon>
        <taxon>Sorghinae</taxon>
        <taxon>Sorghum</taxon>
    </lineage>
</organism>
<dbReference type="Pfam" id="PF18404">
    <property type="entry name" value="Glyco_transf_24"/>
    <property type="match status" value="1"/>
</dbReference>
<dbReference type="InterPro" id="IPR029044">
    <property type="entry name" value="Nucleotide-diphossugar_trans"/>
</dbReference>
<evidence type="ECO:0000259" key="12">
    <source>
        <dbReference type="Pfam" id="PF18401"/>
    </source>
</evidence>
<dbReference type="GO" id="GO:0018279">
    <property type="term" value="P:protein N-linked glycosylation via asparagine"/>
    <property type="evidence" value="ECO:0000318"/>
    <property type="project" value="GO_Central"/>
</dbReference>
<evidence type="ECO:0000256" key="8">
    <source>
        <dbReference type="ARBA" id="ARBA00023180"/>
    </source>
</evidence>
<proteinExistence type="inferred from homology"/>
<dbReference type="Pfam" id="PF18402">
    <property type="entry name" value="Thioredoxin_14"/>
    <property type="match status" value="1"/>
</dbReference>
<dbReference type="Pfam" id="PF18400">
    <property type="entry name" value="Thioredoxin_12"/>
    <property type="match status" value="1"/>
</dbReference>
<keyword evidence="17" id="KW-1185">Reference proteome</keyword>
<dbReference type="InterPro" id="IPR040497">
    <property type="entry name" value="Glyco_transf_24"/>
</dbReference>
<dbReference type="PANTHER" id="PTHR11226">
    <property type="entry name" value="UDP-GLUCOSE GLYCOPROTEIN:GLUCOSYLTRANSFERASE"/>
    <property type="match status" value="1"/>
</dbReference>
<dbReference type="Pfam" id="PF18401">
    <property type="entry name" value="Thioredoxin_13"/>
    <property type="match status" value="1"/>
</dbReference>
<evidence type="ECO:0000259" key="14">
    <source>
        <dbReference type="Pfam" id="PF18403"/>
    </source>
</evidence>
<dbReference type="InParanoid" id="A0A194YT12"/>
<dbReference type="PROSITE" id="PS51257">
    <property type="entry name" value="PROKAR_LIPOPROTEIN"/>
    <property type="match status" value="1"/>
</dbReference>
<dbReference type="FunFam" id="3.90.550.10:FF:000054">
    <property type="entry name" value="UDP-glucose:glycoprotein glucosyltransferase 1"/>
    <property type="match status" value="1"/>
</dbReference>
<evidence type="ECO:0000256" key="10">
    <source>
        <dbReference type="SAM" id="SignalP"/>
    </source>
</evidence>
<sequence length="1613" mass="182172">MAPARGVRSGGSAAAAALVSVLLVGCLVAGGEGAEIRRQKNVQTALRAKWAGTPLLLEASELLSKEWKDLFWDFIDHWKELEKGSECLTAKCCVQKIVEDARTLLNEPLSSIFEFSLTLRSASPRLVLYRQLAKESLSSFPIDDSPEQISGHGTGKTFDGAVDPNSSGGTCCWVDTGNVLLFNSADLHEWLGGLGKLAMDSTEQPELFDFDHIYPRTNITAPVAIFYGAVGTNCFKEMHVQLAEASKQGKVRYALRPVLPSGCGTTSTFCGSVGTVDAVTLSGYGVELALKNMEYKAMDDTAIKKSVPLEDPKTEDLSQEVRGFIFSKILERKPELNAEIMAFRDYLLSSTVSDTLEVWELKDLGHQTAQRIVQASDPLQSMQEINQNFPSIVSSLSRMKLDDSIKDEIIANQRMVPPGKSLMALNGALINIEDLDLYLLMDMVHGELSLADQFVRLKLPQSAAHKILSAPPPAESNSFRVDFRSSHVHCLNNLEEDDMYRRWRSNIQELLMPVFPGQMRYIRKNLFHSVYVLDPASACGAETIDMILSLYQDGVPIRFGIIMYSSRFINVIEESDGTPTNNGEDTSILITRLFLYIKETYSTQLAFQFLSNIHKSRNGEDDYNEELVEAHQVEGAFVESLLSNAKSHPQDVLLKLQKENVYKQEAEESSRFVHKLGLYKLQCCLLMNGFVHEASEEATMNAMNDELPRIQEQVYYGHIQSHTDVLEKFLSENSYKRYNPSITGNSAEKKFVSLFASYHQDSSVFNDMKYLQSPGTTDDAKPITHLLAIDLSSKVGTKLLSEAIRYLMDGSDRARVGLLLYVHTGGSSPILLLKDIFDRTIYSFSYKEKVLVFLHGLLKFYEAQPLPASSVADDWTRNMMEKVYTLAAETALPVDDYKAWFKSFSADTVLKGIDKLSDFLFGQLGLVFGSNAVITNGRVFIMNEGESFLANDLGLLESIEYDLRTKYIFEIIEEVEFAGVDPDDLTSQFYSDIAMLISSSMSVRERTSERARFEILHAEHSAIKLNNANSSIHIDAVIDPLSPIGQKLAPLLRILWKQIQPSMRIVLNPISSLADLPLKNFYRFVLPSMDDFSSTDHSVHGPKAFFANMPLSKTLTMNIDVPEPWLVEPVIAIHDLDNILLENLGDVRTLQAVFELEALLLTGHCIEKDRDPPRGLQFILGTKQRPHLVDTLVMANLGYWQMKVSPGVWYLQLAPGRSADLYELPPKLIAIDSLRGKLMHIEVQKKKGKEHEELLNAADDYHFQEKTDNKGWNNNLLKWASSLISGDASSKNKADKITDRKDARQGETINIFSVASGHLYERFLKIMILSVLKETQRPVKFWFIKNYLSPQFKDVIPHMAREYGFEYELITYKWPTWLHKQKEKQRIIWAYKILFLDVIFPLSLRKVIFVDADQIVRADMGELYDMNLKGRPLAYTPFCDNNKDMDGYRFWKQGFWKDHLRGRPYHISALYVVDLAKFRQTASGDTLRVFYEQLSKDPNSLSNLDQDLPNYAQHTVPIFSLPQEWLWCESWCGNATKARAKTIDLCNNPMTKEPKLQGARRIVPEWTGLDSEARQFTARILGDDVESAEATPPPSETPKPEDKDTDQEVKDEL</sequence>
<comment type="similarity">
    <text evidence="4">Belongs to the glycosyltransferase 8 family.</text>
</comment>
<protein>
    <recommendedName>
        <fullName evidence="18">UDP-glucose:glycoprotein glucosyltransferase</fullName>
    </recommendedName>
</protein>
<dbReference type="CDD" id="cd06432">
    <property type="entry name" value="GT8_HUGT1_C_like"/>
    <property type="match status" value="1"/>
</dbReference>
<comment type="subcellular location">
    <subcellularLocation>
        <location evidence="2">Endoplasmic reticulum lumen</location>
    </subcellularLocation>
</comment>
<dbReference type="GO" id="GO:0051082">
    <property type="term" value="F:unfolded protein binding"/>
    <property type="evidence" value="ECO:0000318"/>
    <property type="project" value="GO_Central"/>
</dbReference>
<keyword evidence="8" id="KW-0325">Glycoprotein</keyword>
<dbReference type="eggNOG" id="KOG1879">
    <property type="taxonomic scope" value="Eukaryota"/>
</dbReference>
<evidence type="ECO:0000256" key="1">
    <source>
        <dbReference type="ARBA" id="ARBA00001913"/>
    </source>
</evidence>
<feature type="domain" description="UGGT thioredoxin-like" evidence="12">
    <location>
        <begin position="354"/>
        <end position="472"/>
    </location>
</feature>
<comment type="pathway">
    <text evidence="3">Protein modification; protein glycosylation.</text>
</comment>
<evidence type="ECO:0000256" key="6">
    <source>
        <dbReference type="ARBA" id="ARBA00022729"/>
    </source>
</evidence>
<dbReference type="STRING" id="4558.A0A194YT12"/>
<evidence type="ECO:0000259" key="13">
    <source>
        <dbReference type="Pfam" id="PF18402"/>
    </source>
</evidence>
<keyword evidence="7" id="KW-0256">Endoplasmic reticulum</keyword>
<dbReference type="UniPathway" id="UPA00378"/>
<dbReference type="EMBL" id="CM000763">
    <property type="protein sequence ID" value="KXG31316.1"/>
    <property type="molecule type" value="Genomic_DNA"/>
</dbReference>
<feature type="domain" description="UGGT thioredoxin-like" evidence="13">
    <location>
        <begin position="481"/>
        <end position="742"/>
    </location>
</feature>
<reference evidence="17" key="2">
    <citation type="journal article" date="2018" name="Plant J.">
        <title>The Sorghum bicolor reference genome: improved assembly, gene annotations, a transcriptome atlas, and signatures of genome organization.</title>
        <authorList>
            <person name="McCormick R.F."/>
            <person name="Truong S.K."/>
            <person name="Sreedasyam A."/>
            <person name="Jenkins J."/>
            <person name="Shu S."/>
            <person name="Sims D."/>
            <person name="Kennedy M."/>
            <person name="Amirebrahimi M."/>
            <person name="Weers B.D."/>
            <person name="McKinley B."/>
            <person name="Mattison A."/>
            <person name="Morishige D.T."/>
            <person name="Grimwood J."/>
            <person name="Schmutz J."/>
            <person name="Mullet J.E."/>
        </authorList>
    </citation>
    <scope>NUCLEOTIDE SEQUENCE [LARGE SCALE GENOMIC DNA]</scope>
    <source>
        <strain evidence="17">cv. BTx623</strain>
    </source>
</reference>
<keyword evidence="6 10" id="KW-0732">Signal</keyword>
<dbReference type="InterPro" id="IPR040692">
    <property type="entry name" value="UGGT_TRXL_3"/>
</dbReference>
<dbReference type="Gramene" id="KXG31316">
    <property type="protein sequence ID" value="KXG31316"/>
    <property type="gene ID" value="SORBI_3004G337800"/>
</dbReference>
<accession>A0A194YT12</accession>
<dbReference type="PANTHER" id="PTHR11226:SF0">
    <property type="entry name" value="UDP-GLUCOSE:GLYCOPROTEIN GLUCOSYLTRANSFERASE"/>
    <property type="match status" value="1"/>
</dbReference>
<reference evidence="16 17" key="1">
    <citation type="journal article" date="2009" name="Nature">
        <title>The Sorghum bicolor genome and the diversification of grasses.</title>
        <authorList>
            <person name="Paterson A.H."/>
            <person name="Bowers J.E."/>
            <person name="Bruggmann R."/>
            <person name="Dubchak I."/>
            <person name="Grimwood J."/>
            <person name="Gundlach H."/>
            <person name="Haberer G."/>
            <person name="Hellsten U."/>
            <person name="Mitros T."/>
            <person name="Poliakov A."/>
            <person name="Schmutz J."/>
            <person name="Spannagl M."/>
            <person name="Tang H."/>
            <person name="Wang X."/>
            <person name="Wicker T."/>
            <person name="Bharti A.K."/>
            <person name="Chapman J."/>
            <person name="Feltus F.A."/>
            <person name="Gowik U."/>
            <person name="Grigoriev I.V."/>
            <person name="Lyons E."/>
            <person name="Maher C.A."/>
            <person name="Martis M."/>
            <person name="Narechania A."/>
            <person name="Otillar R.P."/>
            <person name="Penning B.W."/>
            <person name="Salamov A.A."/>
            <person name="Wang Y."/>
            <person name="Zhang L."/>
            <person name="Carpita N.C."/>
            <person name="Freeling M."/>
            <person name="Gingle A.R."/>
            <person name="Hash C.T."/>
            <person name="Keller B."/>
            <person name="Klein P."/>
            <person name="Kresovich S."/>
            <person name="McCann M.C."/>
            <person name="Ming R."/>
            <person name="Peterson D.G."/>
            <person name="Mehboob-ur-Rahman"/>
            <person name="Ware D."/>
            <person name="Westhoff P."/>
            <person name="Mayer K.F."/>
            <person name="Messing J."/>
            <person name="Rokhsar D.S."/>
        </authorList>
    </citation>
    <scope>NUCLEOTIDE SEQUENCE [LARGE SCALE GENOMIC DNA]</scope>
    <source>
        <strain evidence="17">cv. BTx623</strain>
    </source>
</reference>
<keyword evidence="5" id="KW-0808">Transferase</keyword>